<gene>
    <name evidence="2" type="ORF">BGZ80_007872</name>
</gene>
<keyword evidence="3" id="KW-1185">Reference proteome</keyword>
<dbReference type="AlphaFoldDB" id="A0A9P6MYZ4"/>
<reference evidence="2" key="1">
    <citation type="journal article" date="2020" name="Fungal Divers.">
        <title>Resolving the Mortierellaceae phylogeny through synthesis of multi-gene phylogenetics and phylogenomics.</title>
        <authorList>
            <person name="Vandepol N."/>
            <person name="Liber J."/>
            <person name="Desiro A."/>
            <person name="Na H."/>
            <person name="Kennedy M."/>
            <person name="Barry K."/>
            <person name="Grigoriev I.V."/>
            <person name="Miller A.N."/>
            <person name="O'Donnell K."/>
            <person name="Stajich J.E."/>
            <person name="Bonito G."/>
        </authorList>
    </citation>
    <scope>NUCLEOTIDE SEQUENCE</scope>
    <source>
        <strain evidence="2">NRRL 2769</strain>
    </source>
</reference>
<dbReference type="EMBL" id="JAAAID010000411">
    <property type="protein sequence ID" value="KAG0017835.1"/>
    <property type="molecule type" value="Genomic_DNA"/>
</dbReference>
<accession>A0A9P6MYZ4</accession>
<name>A0A9P6MYZ4_9FUNG</name>
<organism evidence="2 3">
    <name type="scientific">Entomortierella chlamydospora</name>
    <dbReference type="NCBI Taxonomy" id="101097"/>
    <lineage>
        <taxon>Eukaryota</taxon>
        <taxon>Fungi</taxon>
        <taxon>Fungi incertae sedis</taxon>
        <taxon>Mucoromycota</taxon>
        <taxon>Mortierellomycotina</taxon>
        <taxon>Mortierellomycetes</taxon>
        <taxon>Mortierellales</taxon>
        <taxon>Mortierellaceae</taxon>
        <taxon>Entomortierella</taxon>
    </lineage>
</organism>
<feature type="region of interest" description="Disordered" evidence="1">
    <location>
        <begin position="63"/>
        <end position="89"/>
    </location>
</feature>
<comment type="caution">
    <text evidence="2">The sequence shown here is derived from an EMBL/GenBank/DDBJ whole genome shotgun (WGS) entry which is preliminary data.</text>
</comment>
<evidence type="ECO:0000313" key="2">
    <source>
        <dbReference type="EMBL" id="KAG0017835.1"/>
    </source>
</evidence>
<evidence type="ECO:0000313" key="3">
    <source>
        <dbReference type="Proteomes" id="UP000703661"/>
    </source>
</evidence>
<sequence length="89" mass="10009">MDLTFGDGQYTTILKGHGLFKMAETLNQLKLCLKAAKFLLLTRGHIINLMTLFNQCIEDDEEDSDCGDESQDRVNEFTASSPSDEYNKA</sequence>
<proteinExistence type="predicted"/>
<protein>
    <submittedName>
        <fullName evidence="2">Uncharacterized protein</fullName>
    </submittedName>
</protein>
<dbReference type="Proteomes" id="UP000703661">
    <property type="component" value="Unassembled WGS sequence"/>
</dbReference>
<evidence type="ECO:0000256" key="1">
    <source>
        <dbReference type="SAM" id="MobiDB-lite"/>
    </source>
</evidence>
<feature type="compositionally biased region" description="Polar residues" evidence="1">
    <location>
        <begin position="77"/>
        <end position="89"/>
    </location>
</feature>